<evidence type="ECO:0000256" key="1">
    <source>
        <dbReference type="SAM" id="Phobius"/>
    </source>
</evidence>
<feature type="transmembrane region" description="Helical" evidence="1">
    <location>
        <begin position="42"/>
        <end position="60"/>
    </location>
</feature>
<proteinExistence type="predicted"/>
<dbReference type="RefSeq" id="WP_345973630.1">
    <property type="nucleotide sequence ID" value="NZ_CP147920.1"/>
</dbReference>
<dbReference type="EMBL" id="CP147920">
    <property type="protein sequence ID" value="XAU16218.1"/>
    <property type="molecule type" value="Genomic_DNA"/>
</dbReference>
<accession>A0ABZ3HCG2</accession>
<gene>
    <name evidence="2" type="ORF">WCY31_05790</name>
</gene>
<organism evidence="2 3">
    <name type="scientific">Sulfurimonas diazotrophicus</name>
    <dbReference type="NCBI Taxonomy" id="3131939"/>
    <lineage>
        <taxon>Bacteria</taxon>
        <taxon>Pseudomonadati</taxon>
        <taxon>Campylobacterota</taxon>
        <taxon>Epsilonproteobacteria</taxon>
        <taxon>Campylobacterales</taxon>
        <taxon>Sulfurimonadaceae</taxon>
        <taxon>Sulfurimonas</taxon>
    </lineage>
</organism>
<keyword evidence="1" id="KW-0812">Transmembrane</keyword>
<protein>
    <submittedName>
        <fullName evidence="2">Uncharacterized protein</fullName>
    </submittedName>
</protein>
<keyword evidence="1" id="KW-1133">Transmembrane helix</keyword>
<name>A0ABZ3HCG2_9BACT</name>
<reference evidence="2 3" key="1">
    <citation type="submission" date="2024-03" db="EMBL/GenBank/DDBJ databases">
        <title>Sulfurimonas sp. HSL3-1.</title>
        <authorList>
            <person name="Wang S."/>
        </authorList>
    </citation>
    <scope>NUCLEOTIDE SEQUENCE [LARGE SCALE GENOMIC DNA]</scope>
    <source>
        <strain evidence="2 3">HSL3-1</strain>
    </source>
</reference>
<keyword evidence="1" id="KW-0472">Membrane</keyword>
<evidence type="ECO:0000313" key="3">
    <source>
        <dbReference type="Proteomes" id="UP001447842"/>
    </source>
</evidence>
<evidence type="ECO:0000313" key="2">
    <source>
        <dbReference type="EMBL" id="XAU16218.1"/>
    </source>
</evidence>
<sequence length="128" mass="15198">MESIVAVTVFYLLLEGFEIAWQKAPTMLEMLIRIRRRYDRSIFYFFLLHPTYYFAIWLILETRMALPAVMLLFIKTVDIATKIVLMQQVFEKREVSAPLQEMLIMPLGRWMPYAGYAVYPPLVLWAIL</sequence>
<feature type="transmembrane region" description="Helical" evidence="1">
    <location>
        <begin position="66"/>
        <end position="86"/>
    </location>
</feature>
<keyword evidence="3" id="KW-1185">Reference proteome</keyword>
<dbReference type="Proteomes" id="UP001447842">
    <property type="component" value="Chromosome"/>
</dbReference>